<dbReference type="InterPro" id="IPR050121">
    <property type="entry name" value="Cytochrome_P450_monoxygenase"/>
</dbReference>
<name>R8BHH8_PHAM7</name>
<evidence type="ECO:0000256" key="6">
    <source>
        <dbReference type="ARBA" id="ARBA00023004"/>
    </source>
</evidence>
<dbReference type="PRINTS" id="PR00465">
    <property type="entry name" value="EP450IV"/>
</dbReference>
<dbReference type="PANTHER" id="PTHR24305:SF157">
    <property type="entry name" value="N-ACETYLTRYPTOPHAN 6-HYDROXYLASE IVOC-RELATED"/>
    <property type="match status" value="1"/>
</dbReference>
<keyword evidence="11" id="KW-1185">Reference proteome</keyword>
<dbReference type="CDD" id="cd11062">
    <property type="entry name" value="CYP58-like"/>
    <property type="match status" value="1"/>
</dbReference>
<dbReference type="RefSeq" id="XP_007916421.1">
    <property type="nucleotide sequence ID" value="XM_007918230.1"/>
</dbReference>
<evidence type="ECO:0000256" key="2">
    <source>
        <dbReference type="ARBA" id="ARBA00010617"/>
    </source>
</evidence>
<keyword evidence="3 8" id="KW-0349">Heme</keyword>
<dbReference type="GO" id="GO:0005506">
    <property type="term" value="F:iron ion binding"/>
    <property type="evidence" value="ECO:0007669"/>
    <property type="project" value="InterPro"/>
</dbReference>
<dbReference type="InterPro" id="IPR036396">
    <property type="entry name" value="Cyt_P450_sf"/>
</dbReference>
<dbReference type="GO" id="GO:0016705">
    <property type="term" value="F:oxidoreductase activity, acting on paired donors, with incorporation or reduction of molecular oxygen"/>
    <property type="evidence" value="ECO:0007669"/>
    <property type="project" value="InterPro"/>
</dbReference>
<keyword evidence="5" id="KW-0560">Oxidoreductase</keyword>
<dbReference type="KEGG" id="tmn:UCRPA7_5686"/>
<gene>
    <name evidence="10" type="ORF">UCRPA7_5686</name>
</gene>
<keyword evidence="7" id="KW-0503">Monooxygenase</keyword>
<sequence>MAFANLLSSVTPFHGLVLLIFLGLYVVQLVVRRLYFSPISHIPGPKLAAATWWYEFYYDIVLGGQYTFKILELHKKYGPVIRINPDEVHVGDPDFYPELYTGPGRRREKTKFFVKQFGADESGLATIDHDHHKLRRAAINPFFSTQSVRKLQPVIEERVDALLNRLLEYSKTSSKPLDLMYPFSAFTNVEDPTFGKEVTDNLLQGTHYGKWIQHIEIILKFINALPEFVSENCVPGWSGFLKMKRDILQQIAEIKATEHTEKWQLDVSHPTIFHEMLSSKLLPDREKTLTRLAQDGQILVQGGTLTTSWTLAIATFHLLNDPASLRKLRDELFTAIPDSHDIVPLGTLEALPFLRGVVKESLRLGFGTSGRLARVAPDEDMHYTDPETGKKWTIPKGNPVSMTTYKTVTTEAIYYDPFGFHPERWLGDGEQRLEKYFTVFGGGTRVCQGMPLAQSELFLGLAKMFRVWGSETDRRPGDVGVIKTFETTVRDCEMAHDYFIPIPWHGTKGIRAVFESS</sequence>
<dbReference type="Pfam" id="PF00067">
    <property type="entry name" value="p450"/>
    <property type="match status" value="1"/>
</dbReference>
<keyword evidence="9" id="KW-0812">Transmembrane</keyword>
<comment type="similarity">
    <text evidence="2">Belongs to the cytochrome P450 family.</text>
</comment>
<evidence type="ECO:0000256" key="9">
    <source>
        <dbReference type="SAM" id="Phobius"/>
    </source>
</evidence>
<dbReference type="PANTHER" id="PTHR24305">
    <property type="entry name" value="CYTOCHROME P450"/>
    <property type="match status" value="1"/>
</dbReference>
<evidence type="ECO:0000313" key="11">
    <source>
        <dbReference type="Proteomes" id="UP000014074"/>
    </source>
</evidence>
<evidence type="ECO:0000256" key="7">
    <source>
        <dbReference type="ARBA" id="ARBA00023033"/>
    </source>
</evidence>
<evidence type="ECO:0000256" key="1">
    <source>
        <dbReference type="ARBA" id="ARBA00001971"/>
    </source>
</evidence>
<dbReference type="GO" id="GO:0004497">
    <property type="term" value="F:monooxygenase activity"/>
    <property type="evidence" value="ECO:0007669"/>
    <property type="project" value="UniProtKB-KW"/>
</dbReference>
<organism evidence="10 11">
    <name type="scientific">Phaeoacremonium minimum (strain UCR-PA7)</name>
    <name type="common">Esca disease fungus</name>
    <name type="synonym">Togninia minima</name>
    <dbReference type="NCBI Taxonomy" id="1286976"/>
    <lineage>
        <taxon>Eukaryota</taxon>
        <taxon>Fungi</taxon>
        <taxon>Dikarya</taxon>
        <taxon>Ascomycota</taxon>
        <taxon>Pezizomycotina</taxon>
        <taxon>Sordariomycetes</taxon>
        <taxon>Sordariomycetidae</taxon>
        <taxon>Togniniales</taxon>
        <taxon>Togniniaceae</taxon>
        <taxon>Phaeoacremonium</taxon>
    </lineage>
</organism>
<dbReference type="GeneID" id="19326264"/>
<evidence type="ECO:0000256" key="3">
    <source>
        <dbReference type="ARBA" id="ARBA00022617"/>
    </source>
</evidence>
<dbReference type="OrthoDB" id="3945418at2759"/>
<dbReference type="Gene3D" id="1.10.630.10">
    <property type="entry name" value="Cytochrome P450"/>
    <property type="match status" value="1"/>
</dbReference>
<dbReference type="EMBL" id="KB933196">
    <property type="protein sequence ID" value="EON98761.1"/>
    <property type="molecule type" value="Genomic_DNA"/>
</dbReference>
<dbReference type="eggNOG" id="KOG0158">
    <property type="taxonomic scope" value="Eukaryota"/>
</dbReference>
<protein>
    <submittedName>
        <fullName evidence="10">Putative cytochrome p450 protein</fullName>
    </submittedName>
</protein>
<dbReference type="Proteomes" id="UP000014074">
    <property type="component" value="Unassembled WGS sequence"/>
</dbReference>
<evidence type="ECO:0000256" key="4">
    <source>
        <dbReference type="ARBA" id="ARBA00022723"/>
    </source>
</evidence>
<dbReference type="AlphaFoldDB" id="R8BHH8"/>
<reference evidence="11" key="1">
    <citation type="journal article" date="2013" name="Genome Announc.">
        <title>Draft genome sequence of the ascomycete Phaeoacremonium aleophilum strain UCR-PA7, a causal agent of the esca disease complex in grapevines.</title>
        <authorList>
            <person name="Blanco-Ulate B."/>
            <person name="Rolshausen P."/>
            <person name="Cantu D."/>
        </authorList>
    </citation>
    <scope>NUCLEOTIDE SEQUENCE [LARGE SCALE GENOMIC DNA]</scope>
    <source>
        <strain evidence="11">UCR-PA7</strain>
    </source>
</reference>
<dbReference type="SUPFAM" id="SSF48264">
    <property type="entry name" value="Cytochrome P450"/>
    <property type="match status" value="1"/>
</dbReference>
<keyword evidence="9" id="KW-0472">Membrane</keyword>
<evidence type="ECO:0000256" key="5">
    <source>
        <dbReference type="ARBA" id="ARBA00023002"/>
    </source>
</evidence>
<dbReference type="GO" id="GO:0020037">
    <property type="term" value="F:heme binding"/>
    <property type="evidence" value="ECO:0007669"/>
    <property type="project" value="InterPro"/>
</dbReference>
<evidence type="ECO:0000256" key="8">
    <source>
        <dbReference type="PIRSR" id="PIRSR602403-1"/>
    </source>
</evidence>
<accession>R8BHH8</accession>
<dbReference type="HOGENOM" id="CLU_001570_14_4_1"/>
<feature type="binding site" description="axial binding residue" evidence="8">
    <location>
        <position position="447"/>
    </location>
    <ligand>
        <name>heme</name>
        <dbReference type="ChEBI" id="CHEBI:30413"/>
    </ligand>
    <ligandPart>
        <name>Fe</name>
        <dbReference type="ChEBI" id="CHEBI:18248"/>
    </ligandPart>
</feature>
<dbReference type="PRINTS" id="PR00385">
    <property type="entry name" value="P450"/>
</dbReference>
<feature type="transmembrane region" description="Helical" evidence="9">
    <location>
        <begin position="12"/>
        <end position="31"/>
    </location>
</feature>
<keyword evidence="4 8" id="KW-0479">Metal-binding</keyword>
<proteinExistence type="inferred from homology"/>
<evidence type="ECO:0000313" key="10">
    <source>
        <dbReference type="EMBL" id="EON98761.1"/>
    </source>
</evidence>
<keyword evidence="6 8" id="KW-0408">Iron</keyword>
<keyword evidence="9" id="KW-1133">Transmembrane helix</keyword>
<dbReference type="InterPro" id="IPR002403">
    <property type="entry name" value="Cyt_P450_E_grp-IV"/>
</dbReference>
<dbReference type="InterPro" id="IPR001128">
    <property type="entry name" value="Cyt_P450"/>
</dbReference>
<comment type="cofactor">
    <cofactor evidence="1 8">
        <name>heme</name>
        <dbReference type="ChEBI" id="CHEBI:30413"/>
    </cofactor>
</comment>